<dbReference type="EMBL" id="LAZR01018460">
    <property type="protein sequence ID" value="KKL96332.1"/>
    <property type="molecule type" value="Genomic_DNA"/>
</dbReference>
<comment type="caution">
    <text evidence="1">The sequence shown here is derived from an EMBL/GenBank/DDBJ whole genome shotgun (WGS) entry which is preliminary data.</text>
</comment>
<evidence type="ECO:0000313" key="1">
    <source>
        <dbReference type="EMBL" id="KKL96332.1"/>
    </source>
</evidence>
<organism evidence="1">
    <name type="scientific">marine sediment metagenome</name>
    <dbReference type="NCBI Taxonomy" id="412755"/>
    <lineage>
        <taxon>unclassified sequences</taxon>
        <taxon>metagenomes</taxon>
        <taxon>ecological metagenomes</taxon>
    </lineage>
</organism>
<name>A0A0F9JB84_9ZZZZ</name>
<dbReference type="AlphaFoldDB" id="A0A0F9JB84"/>
<protein>
    <submittedName>
        <fullName evidence="1">Uncharacterized protein</fullName>
    </submittedName>
</protein>
<sequence length="70" mass="7972">MNKFESGFRAGIEAAARWLEAVPRDIYPEDVFLPIDPKDRAKDGVAADLLREMAPRWAKSVRRIEPDETS</sequence>
<accession>A0A0F9JB84</accession>
<gene>
    <name evidence="1" type="ORF">LCGC14_1845530</name>
</gene>
<reference evidence="1" key="1">
    <citation type="journal article" date="2015" name="Nature">
        <title>Complex archaea that bridge the gap between prokaryotes and eukaryotes.</title>
        <authorList>
            <person name="Spang A."/>
            <person name="Saw J.H."/>
            <person name="Jorgensen S.L."/>
            <person name="Zaremba-Niedzwiedzka K."/>
            <person name="Martijn J."/>
            <person name="Lind A.E."/>
            <person name="van Eijk R."/>
            <person name="Schleper C."/>
            <person name="Guy L."/>
            <person name="Ettema T.J."/>
        </authorList>
    </citation>
    <scope>NUCLEOTIDE SEQUENCE</scope>
</reference>
<proteinExistence type="predicted"/>